<evidence type="ECO:0000256" key="1">
    <source>
        <dbReference type="ARBA" id="ARBA00001922"/>
    </source>
</evidence>
<dbReference type="EMBL" id="LR797151">
    <property type="protein sequence ID" value="CAB4190496.1"/>
    <property type="molecule type" value="Genomic_DNA"/>
</dbReference>
<evidence type="ECO:0000256" key="2">
    <source>
        <dbReference type="ARBA" id="ARBA00022628"/>
    </source>
</evidence>
<dbReference type="SUPFAM" id="SSF51998">
    <property type="entry name" value="PFL-like glycyl radical enzymes"/>
    <property type="match status" value="1"/>
</dbReference>
<dbReference type="Gene3D" id="3.20.70.20">
    <property type="match status" value="2"/>
</dbReference>
<keyword evidence="2" id="KW-0846">Cobalamin</keyword>
<accession>A0A6J5R7B6</accession>
<dbReference type="PANTHER" id="PTHR43371:SF1">
    <property type="entry name" value="RIBONUCLEOSIDE-DIPHOSPHATE REDUCTASE"/>
    <property type="match status" value="1"/>
</dbReference>
<dbReference type="GO" id="GO:0004748">
    <property type="term" value="F:ribonucleoside-diphosphate reductase activity, thioredoxin disulfide as acceptor"/>
    <property type="evidence" value="ECO:0007669"/>
    <property type="project" value="TreeGrafter"/>
</dbReference>
<sequence>MDTFQNFIALSRYSRWIEDKNRRETWEETVDRWWNYFTIRTPLLLSRPDIKDAILNLEVLPSMRGLMTAGPALDKDHTALYNCAYLEIDSVDSFSNLMYILMCGTGVGYSVEHRCVDQLPKVSIITKDFNTVYQVEDSREGWANALYSMMTSLYNGKHYKWDVSKVRLSGEKLKTFGGRASGPAPLEDTFKFIVQTMTNAQGRKLTALECHDICCKIAQSVIVGGVRRSAMISLSDLSDREMAKCKSGSWWGSSGHRALANNSAIYQSKPPMGQFLEEWSELYNSHSGERGICNRKAMRDLAVKSGRSADYEYGTNPCSEIILRPNQFCNLSTVVLKETDNLKDIRRKIEQATIIGTIQSTFTNFTYLPKVWKDNCNEERLLGVSMTGIYDNALMSGKSGMGKLQQALDYLQEVSTQTNHTWAAKLNIPNSKSITCIKPEGTTSCLANSASGLHPRYAPFYLRRVRIDKKDPIYSFMKDQGVSSEDCVMNPDATGIFTFPQKSSSGAVTQDKLMAMDHLKLWETYQDHYCHHKPSITVSYDDTDFLSVGQWVYENFDKISGISFLPKSDHVYTQAPFEAVDARTYNLFPKVEIDWGLLEKYELVDSTKSSHALACTAGACEIVDLS</sequence>
<dbReference type="GO" id="GO:0031419">
    <property type="term" value="F:cobalamin binding"/>
    <property type="evidence" value="ECO:0007669"/>
    <property type="project" value="UniProtKB-KW"/>
</dbReference>
<proteinExistence type="predicted"/>
<organism evidence="6">
    <name type="scientific">uncultured Caudovirales phage</name>
    <dbReference type="NCBI Taxonomy" id="2100421"/>
    <lineage>
        <taxon>Viruses</taxon>
        <taxon>Duplodnaviria</taxon>
        <taxon>Heunggongvirae</taxon>
        <taxon>Uroviricota</taxon>
        <taxon>Caudoviricetes</taxon>
        <taxon>Peduoviridae</taxon>
        <taxon>Maltschvirus</taxon>
        <taxon>Maltschvirus maltsch</taxon>
    </lineage>
</organism>
<reference evidence="6" key="1">
    <citation type="submission" date="2020-05" db="EMBL/GenBank/DDBJ databases">
        <authorList>
            <person name="Chiriac C."/>
            <person name="Salcher M."/>
            <person name="Ghai R."/>
            <person name="Kavagutti S V."/>
        </authorList>
    </citation>
    <scope>NUCLEOTIDE SEQUENCE</scope>
</reference>
<name>A0A6J5R7B6_9CAUD</name>
<evidence type="ECO:0000256" key="4">
    <source>
        <dbReference type="ARBA" id="ARBA00023285"/>
    </source>
</evidence>
<evidence type="ECO:0000256" key="3">
    <source>
        <dbReference type="ARBA" id="ARBA00023002"/>
    </source>
</evidence>
<keyword evidence="3" id="KW-0560">Oxidoreductase</keyword>
<gene>
    <name evidence="6" type="ORF">UFOVP1192_66</name>
</gene>
<comment type="cofactor">
    <cofactor evidence="1">
        <name>adenosylcob(III)alamin</name>
        <dbReference type="ChEBI" id="CHEBI:18408"/>
    </cofactor>
</comment>
<evidence type="ECO:0000313" key="6">
    <source>
        <dbReference type="EMBL" id="CAB4190496.1"/>
    </source>
</evidence>
<dbReference type="Gene3D" id="3.90.1390.10">
    <property type="entry name" value="b-12 dependent (class ii) ribonucleotide reductase, chain A, domain 3"/>
    <property type="match status" value="1"/>
</dbReference>
<dbReference type="InterPro" id="IPR050862">
    <property type="entry name" value="RdRp_reductase_class-2"/>
</dbReference>
<dbReference type="Pfam" id="PF21995">
    <property type="entry name" value="RNR-II_ins_dom"/>
    <property type="match status" value="1"/>
</dbReference>
<evidence type="ECO:0000259" key="5">
    <source>
        <dbReference type="Pfam" id="PF21995"/>
    </source>
</evidence>
<dbReference type="InterPro" id="IPR054158">
    <property type="entry name" value="RNR-II_ins_dom"/>
</dbReference>
<feature type="domain" description="B12-dependent ribonucleotide reductase insertion" evidence="5">
    <location>
        <begin position="128"/>
        <end position="191"/>
    </location>
</feature>
<protein>
    <submittedName>
        <fullName evidence="6">RTPR, ribonucleoside-triphosphate reductase, adenosylcobalamin-dependent</fullName>
    </submittedName>
</protein>
<keyword evidence="4" id="KW-0170">Cobalt</keyword>
<dbReference type="PANTHER" id="PTHR43371">
    <property type="entry name" value="VITAMIN B12-DEPENDENT RIBONUCLEOTIDE REDUCTASE"/>
    <property type="match status" value="1"/>
</dbReference>
<dbReference type="Gene3D" id="3.30.1620.10">
    <property type="entry name" value="b-12 dependent (class ii) ribonucleotide reductase, Chain A, Domain 2"/>
    <property type="match status" value="1"/>
</dbReference>